<sequence length="63" mass="7040">MLRPQDDCAASAGAQNLLGGPEGIRAFGRFDLQQPVEREPDVIEAQSIWNMRRLDQRDGTITQ</sequence>
<protein>
    <submittedName>
        <fullName evidence="1">Uncharacterized protein</fullName>
    </submittedName>
</protein>
<evidence type="ECO:0000313" key="2">
    <source>
        <dbReference type="Proteomes" id="UP000509548"/>
    </source>
</evidence>
<dbReference type="AlphaFoldDB" id="A0A9Q6WM27"/>
<gene>
    <name evidence="1" type="ORF">A9O66_14910</name>
</gene>
<reference evidence="1 2" key="1">
    <citation type="journal article" date="2014" name="Genome Announc.">
        <title>Draft Genome Sequence of the Haloacid-Degrading Burkholderia caribensis Strain MBA4.</title>
        <authorList>
            <person name="Pan Y."/>
            <person name="Kong K.F."/>
            <person name="Tsang J.S."/>
        </authorList>
    </citation>
    <scope>NUCLEOTIDE SEQUENCE [LARGE SCALE GENOMIC DNA]</scope>
    <source>
        <strain evidence="1 2">852011</strain>
    </source>
</reference>
<proteinExistence type="predicted"/>
<evidence type="ECO:0000313" key="1">
    <source>
        <dbReference type="EMBL" id="QLB63557.1"/>
    </source>
</evidence>
<dbReference type="EMBL" id="CP015958">
    <property type="protein sequence ID" value="QLB63557.1"/>
    <property type="molecule type" value="Genomic_DNA"/>
</dbReference>
<accession>A0A9Q6WM27</accession>
<organism evidence="1 2">
    <name type="scientific">Paraburkholderia caribensis</name>
    <dbReference type="NCBI Taxonomy" id="75105"/>
    <lineage>
        <taxon>Bacteria</taxon>
        <taxon>Pseudomonadati</taxon>
        <taxon>Pseudomonadota</taxon>
        <taxon>Betaproteobacteria</taxon>
        <taxon>Burkholderiales</taxon>
        <taxon>Burkholderiaceae</taxon>
        <taxon>Paraburkholderia</taxon>
    </lineage>
</organism>
<name>A0A9Q6WM27_9BURK</name>
<dbReference type="Proteomes" id="UP000509548">
    <property type="component" value="Chromosome 1"/>
</dbReference>